<feature type="zinc finger region" description="C3H1-type" evidence="1">
    <location>
        <begin position="147"/>
        <end position="174"/>
    </location>
</feature>
<dbReference type="InterPro" id="IPR000571">
    <property type="entry name" value="Znf_CCCH"/>
</dbReference>
<dbReference type="AlphaFoldDB" id="A0A9W6ZP68"/>
<dbReference type="Gene3D" id="4.10.1000.10">
    <property type="entry name" value="Zinc finger, CCCH-type"/>
    <property type="match status" value="1"/>
</dbReference>
<feature type="non-terminal residue" evidence="3">
    <location>
        <position position="1"/>
    </location>
</feature>
<evidence type="ECO:0000256" key="1">
    <source>
        <dbReference type="PROSITE-ProRule" id="PRU00723"/>
    </source>
</evidence>
<dbReference type="PROSITE" id="PS50103">
    <property type="entry name" value="ZF_C3H1"/>
    <property type="match status" value="1"/>
</dbReference>
<dbReference type="SMART" id="SM00356">
    <property type="entry name" value="ZnF_C3H1"/>
    <property type="match status" value="2"/>
</dbReference>
<dbReference type="EMBL" id="BRXZ01002107">
    <property type="protein sequence ID" value="GMH54608.1"/>
    <property type="molecule type" value="Genomic_DNA"/>
</dbReference>
<sequence length="195" mass="20544">SSAASTSPADLASSLAASLFTTSTRTRSNSLAASPTSPGLNPVSASLLKPSIGPDGWYLMPTVSVISEDTTPPLPEEKQREVSEMAGYAQTLHPQVSAGALLVALTLAQNDVALASFILNRALTLPPICRHLLAGGCYRSDCTYSHDPSTHTCSFWMRGRCSSSGGCKFLHGFKGADEGWDAARHEYEAFYGTSG</sequence>
<protein>
    <recommendedName>
        <fullName evidence="2">C3H1-type domain-containing protein</fullName>
    </recommendedName>
</protein>
<evidence type="ECO:0000313" key="3">
    <source>
        <dbReference type="EMBL" id="GMH54608.1"/>
    </source>
</evidence>
<comment type="caution">
    <text evidence="3">The sequence shown here is derived from an EMBL/GenBank/DDBJ whole genome shotgun (WGS) entry which is preliminary data.</text>
</comment>
<organism evidence="3 4">
    <name type="scientific">Triparma retinervis</name>
    <dbReference type="NCBI Taxonomy" id="2557542"/>
    <lineage>
        <taxon>Eukaryota</taxon>
        <taxon>Sar</taxon>
        <taxon>Stramenopiles</taxon>
        <taxon>Ochrophyta</taxon>
        <taxon>Bolidophyceae</taxon>
        <taxon>Parmales</taxon>
        <taxon>Triparmaceae</taxon>
        <taxon>Triparma</taxon>
    </lineage>
</organism>
<evidence type="ECO:0000259" key="2">
    <source>
        <dbReference type="PROSITE" id="PS50103"/>
    </source>
</evidence>
<feature type="non-terminal residue" evidence="3">
    <location>
        <position position="195"/>
    </location>
</feature>
<feature type="domain" description="C3H1-type" evidence="2">
    <location>
        <begin position="147"/>
        <end position="174"/>
    </location>
</feature>
<dbReference type="OrthoDB" id="204379at2759"/>
<keyword evidence="4" id="KW-1185">Reference proteome</keyword>
<proteinExistence type="predicted"/>
<accession>A0A9W6ZP68</accession>
<dbReference type="Proteomes" id="UP001165082">
    <property type="component" value="Unassembled WGS sequence"/>
</dbReference>
<keyword evidence="1" id="KW-0479">Metal-binding</keyword>
<keyword evidence="1" id="KW-0863">Zinc-finger</keyword>
<evidence type="ECO:0000313" key="4">
    <source>
        <dbReference type="Proteomes" id="UP001165082"/>
    </source>
</evidence>
<gene>
    <name evidence="3" type="ORF">TrRE_jg292</name>
</gene>
<name>A0A9W6ZP68_9STRA</name>
<reference evidence="3" key="1">
    <citation type="submission" date="2022-07" db="EMBL/GenBank/DDBJ databases">
        <title>Genome analysis of Parmales, a sister group of diatoms, reveals the evolutionary specialization of diatoms from phago-mixotrophs to photoautotrophs.</title>
        <authorList>
            <person name="Ban H."/>
            <person name="Sato S."/>
            <person name="Yoshikawa S."/>
            <person name="Kazumasa Y."/>
            <person name="Nakamura Y."/>
            <person name="Ichinomiya M."/>
            <person name="Saitoh K."/>
            <person name="Sato N."/>
            <person name="Blanc-Mathieu R."/>
            <person name="Endo H."/>
            <person name="Kuwata A."/>
            <person name="Ogata H."/>
        </authorList>
    </citation>
    <scope>NUCLEOTIDE SEQUENCE</scope>
</reference>
<keyword evidence="1" id="KW-0862">Zinc</keyword>
<dbReference type="GO" id="GO:0008270">
    <property type="term" value="F:zinc ion binding"/>
    <property type="evidence" value="ECO:0007669"/>
    <property type="project" value="UniProtKB-KW"/>
</dbReference>